<sequence>MATLSSLGVNTTNSAVVAWCWNDATRFLAEPDPQIRDITFTTRFDSIATFFQLNIPIRIKGIKTGTTLILRISPSFISSCEITRNPTIPSVVRDKFRSSTLCLNFCLNTHPEVLVSTEAQEPLAPLRAQSGTVLDSIHELANITALSIYIKDSGTSTAQLQPVCDAVSNGVSLVVQDDLASMYSGAGAKVVTLPAPHADATHTDVPRATDVPHTDAPHAELPPPSYDQTEPPPPHAPIFESRKRRRPKYDLRDDLRDERDEDIALIWAQLETMQARYGAEIKALREENLDLREEVDDLRKQVAASDKRHKDLQEELDALETRTEIKVDDFSDEIDIKIIDARSEIQDLAESVKSVREDVDQDRLVDRVKYKVLEHIRASLSFDMPPAD</sequence>
<dbReference type="Proteomes" id="UP000746612">
    <property type="component" value="Unassembled WGS sequence"/>
</dbReference>
<protein>
    <submittedName>
        <fullName evidence="3">Uncharacterized protein</fullName>
    </submittedName>
</protein>
<dbReference type="AlphaFoldDB" id="A0A2H3GU32"/>
<evidence type="ECO:0000256" key="1">
    <source>
        <dbReference type="SAM" id="Coils"/>
    </source>
</evidence>
<gene>
    <name evidence="3" type="ORF">MDCFG202_LOCUS50984</name>
</gene>
<feature type="compositionally biased region" description="Basic and acidic residues" evidence="2">
    <location>
        <begin position="199"/>
        <end position="218"/>
    </location>
</feature>
<reference evidence="3" key="1">
    <citation type="submission" date="2021-03" db="EMBL/GenBank/DDBJ databases">
        <authorList>
            <person name="Alouane T."/>
            <person name="Langin T."/>
            <person name="Bonhomme L."/>
        </authorList>
    </citation>
    <scope>NUCLEOTIDE SEQUENCE</scope>
    <source>
        <strain evidence="3">MDC_Fg202</strain>
    </source>
</reference>
<accession>A0A2H3GU32</accession>
<evidence type="ECO:0000313" key="4">
    <source>
        <dbReference type="Proteomes" id="UP000746612"/>
    </source>
</evidence>
<evidence type="ECO:0000313" key="3">
    <source>
        <dbReference type="EMBL" id="CAG1968089.1"/>
    </source>
</evidence>
<dbReference type="OMA" id="CWNDATR"/>
<feature type="coiled-coil region" evidence="1">
    <location>
        <begin position="274"/>
        <end position="358"/>
    </location>
</feature>
<organism evidence="3 4">
    <name type="scientific">Gibberella zeae</name>
    <name type="common">Wheat head blight fungus</name>
    <name type="synonym">Fusarium graminearum</name>
    <dbReference type="NCBI Taxonomy" id="5518"/>
    <lineage>
        <taxon>Eukaryota</taxon>
        <taxon>Fungi</taxon>
        <taxon>Dikarya</taxon>
        <taxon>Ascomycota</taxon>
        <taxon>Pezizomycotina</taxon>
        <taxon>Sordariomycetes</taxon>
        <taxon>Hypocreomycetidae</taxon>
        <taxon>Hypocreales</taxon>
        <taxon>Nectriaceae</taxon>
        <taxon>Fusarium</taxon>
    </lineage>
</organism>
<feature type="compositionally biased region" description="Pro residues" evidence="2">
    <location>
        <begin position="220"/>
        <end position="236"/>
    </location>
</feature>
<comment type="caution">
    <text evidence="3">The sequence shown here is derived from an EMBL/GenBank/DDBJ whole genome shotgun (WGS) entry which is preliminary data.</text>
</comment>
<keyword evidence="1" id="KW-0175">Coiled coil</keyword>
<evidence type="ECO:0000256" key="2">
    <source>
        <dbReference type="SAM" id="MobiDB-lite"/>
    </source>
</evidence>
<dbReference type="EMBL" id="CAJPIJ010000076">
    <property type="protein sequence ID" value="CAG1968089.1"/>
    <property type="molecule type" value="Genomic_DNA"/>
</dbReference>
<name>A0A2H3GU32_GIBZA</name>
<feature type="region of interest" description="Disordered" evidence="2">
    <location>
        <begin position="199"/>
        <end position="245"/>
    </location>
</feature>
<dbReference type="OrthoDB" id="47007at2759"/>
<proteinExistence type="predicted"/>